<dbReference type="InterPro" id="IPR001279">
    <property type="entry name" value="Metallo-B-lactamas"/>
</dbReference>
<keyword evidence="2" id="KW-0378">Hydrolase</keyword>
<gene>
    <name evidence="2" type="ORF">FB382_001026</name>
</gene>
<dbReference type="InterPro" id="IPR036866">
    <property type="entry name" value="RibonucZ/Hydroxyglut_hydro"/>
</dbReference>
<name>A0A7W3IY15_9ACTN</name>
<comment type="caution">
    <text evidence="2">The sequence shown here is derived from an EMBL/GenBank/DDBJ whole genome shotgun (WGS) entry which is preliminary data.</text>
</comment>
<evidence type="ECO:0000313" key="2">
    <source>
        <dbReference type="EMBL" id="MBA8802735.1"/>
    </source>
</evidence>
<keyword evidence="3" id="KW-1185">Reference proteome</keyword>
<evidence type="ECO:0000259" key="1">
    <source>
        <dbReference type="SMART" id="SM00849"/>
    </source>
</evidence>
<dbReference type="InterPro" id="IPR050855">
    <property type="entry name" value="NDM-1-like"/>
</dbReference>
<organism evidence="2 3">
    <name type="scientific">Nocardioides ginsengisegetis</name>
    <dbReference type="NCBI Taxonomy" id="661491"/>
    <lineage>
        <taxon>Bacteria</taxon>
        <taxon>Bacillati</taxon>
        <taxon>Actinomycetota</taxon>
        <taxon>Actinomycetes</taxon>
        <taxon>Propionibacteriales</taxon>
        <taxon>Nocardioidaceae</taxon>
        <taxon>Nocardioides</taxon>
    </lineage>
</organism>
<dbReference type="PANTHER" id="PTHR42951:SF4">
    <property type="entry name" value="ACYL-COENZYME A THIOESTERASE MBLAC2"/>
    <property type="match status" value="1"/>
</dbReference>
<feature type="domain" description="Metallo-beta-lactamase" evidence="1">
    <location>
        <begin position="20"/>
        <end position="213"/>
    </location>
</feature>
<dbReference type="Proteomes" id="UP000580910">
    <property type="component" value="Unassembled WGS sequence"/>
</dbReference>
<dbReference type="EMBL" id="JACGXA010000001">
    <property type="protein sequence ID" value="MBA8802735.1"/>
    <property type="molecule type" value="Genomic_DNA"/>
</dbReference>
<dbReference type="GO" id="GO:0016787">
    <property type="term" value="F:hydrolase activity"/>
    <property type="evidence" value="ECO:0007669"/>
    <property type="project" value="UniProtKB-KW"/>
</dbReference>
<dbReference type="SUPFAM" id="SSF56281">
    <property type="entry name" value="Metallo-hydrolase/oxidoreductase"/>
    <property type="match status" value="1"/>
</dbReference>
<reference evidence="2 3" key="1">
    <citation type="submission" date="2020-07" db="EMBL/GenBank/DDBJ databases">
        <title>Sequencing the genomes of 1000 actinobacteria strains.</title>
        <authorList>
            <person name="Klenk H.-P."/>
        </authorList>
    </citation>
    <scope>NUCLEOTIDE SEQUENCE [LARGE SCALE GENOMIC DNA]</scope>
    <source>
        <strain evidence="2 3">DSM 21349</strain>
    </source>
</reference>
<proteinExistence type="predicted"/>
<evidence type="ECO:0000313" key="3">
    <source>
        <dbReference type="Proteomes" id="UP000580910"/>
    </source>
</evidence>
<dbReference type="RefSeq" id="WP_182537354.1">
    <property type="nucleotide sequence ID" value="NZ_JACGXA010000001.1"/>
</dbReference>
<dbReference type="AlphaFoldDB" id="A0A7W3IY15"/>
<dbReference type="PANTHER" id="PTHR42951">
    <property type="entry name" value="METALLO-BETA-LACTAMASE DOMAIN-CONTAINING"/>
    <property type="match status" value="1"/>
</dbReference>
<dbReference type="Gene3D" id="3.60.15.10">
    <property type="entry name" value="Ribonuclease Z/Hydroxyacylglutathione hydrolase-like"/>
    <property type="match status" value="1"/>
</dbReference>
<dbReference type="SMART" id="SM00849">
    <property type="entry name" value="Lactamase_B"/>
    <property type="match status" value="1"/>
</dbReference>
<sequence length="283" mass="30705">MTEFTEVAERVWVARYEWFDVNVTLVGGDRGLLAVDTHASALAARGVLDDVRRLGAGEVVGVVNTHEHFDHTFGNGMFRSAYGQIPIHAHETAAARTLEAAERIKGLYRDDPSDPHRDEVLETEVVVADTTFSSAVSLDLGDRAVELVHPGRGHTGGDLVVRVPDVDVLLAGDLVEESAAPGFGGDCYPLEWPLALDIVLGLTTSSTVVVPGHGAPVTRDFVEEQRNAIGIVAETIRDLATRGVPVDQALEVGDWPYLREVLGHAVRRGYEQLPRSQKRLPLI</sequence>
<accession>A0A7W3IY15</accession>
<dbReference type="Pfam" id="PF00753">
    <property type="entry name" value="Lactamase_B"/>
    <property type="match status" value="1"/>
</dbReference>
<protein>
    <submittedName>
        <fullName evidence="2">Glyoxylase-like metal-dependent hydrolase (Beta-lactamase superfamily II)</fullName>
    </submittedName>
</protein>
<dbReference type="CDD" id="cd16282">
    <property type="entry name" value="metallo-hydrolase-like_MBL-fold"/>
    <property type="match status" value="1"/>
</dbReference>